<reference evidence="5 6" key="1">
    <citation type="submission" date="2021-07" db="EMBL/GenBank/DDBJ databases">
        <title>The Aristolochia fimbriata genome: insights into angiosperm evolution, floral development and chemical biosynthesis.</title>
        <authorList>
            <person name="Jiao Y."/>
        </authorList>
    </citation>
    <scope>NUCLEOTIDE SEQUENCE [LARGE SCALE GENOMIC DNA]</scope>
    <source>
        <strain evidence="5">IBCAS-2021</strain>
        <tissue evidence="5">Leaf</tissue>
    </source>
</reference>
<protein>
    <recommendedName>
        <fullName evidence="4">DYW domain-containing protein</fullName>
    </recommendedName>
</protein>
<proteinExistence type="predicted"/>
<feature type="repeat" description="PPR" evidence="2">
    <location>
        <begin position="365"/>
        <end position="399"/>
    </location>
</feature>
<dbReference type="InterPro" id="IPR011990">
    <property type="entry name" value="TPR-like_helical_dom_sf"/>
</dbReference>
<dbReference type="GO" id="GO:0008270">
    <property type="term" value="F:zinc ion binding"/>
    <property type="evidence" value="ECO:0007669"/>
    <property type="project" value="InterPro"/>
</dbReference>
<dbReference type="Proteomes" id="UP000825729">
    <property type="component" value="Unassembled WGS sequence"/>
</dbReference>
<dbReference type="GO" id="GO:0009451">
    <property type="term" value="P:RNA modification"/>
    <property type="evidence" value="ECO:0007669"/>
    <property type="project" value="InterPro"/>
</dbReference>
<keyword evidence="6" id="KW-1185">Reference proteome</keyword>
<feature type="repeat" description="PPR" evidence="2">
    <location>
        <begin position="61"/>
        <end position="96"/>
    </location>
</feature>
<name>A0AAV7EIE0_ARIFI</name>
<dbReference type="Gene3D" id="1.25.40.10">
    <property type="entry name" value="Tetratricopeptide repeat domain"/>
    <property type="match status" value="4"/>
</dbReference>
<feature type="region of interest" description="Disordered" evidence="3">
    <location>
        <begin position="1"/>
        <end position="41"/>
    </location>
</feature>
<dbReference type="PANTHER" id="PTHR47926">
    <property type="entry name" value="PENTATRICOPEPTIDE REPEAT-CONTAINING PROTEIN"/>
    <property type="match status" value="1"/>
</dbReference>
<dbReference type="Pfam" id="PF01535">
    <property type="entry name" value="PPR"/>
    <property type="match status" value="3"/>
</dbReference>
<dbReference type="NCBIfam" id="TIGR00756">
    <property type="entry name" value="PPR"/>
    <property type="match status" value="3"/>
</dbReference>
<evidence type="ECO:0000256" key="3">
    <source>
        <dbReference type="SAM" id="MobiDB-lite"/>
    </source>
</evidence>
<dbReference type="Pfam" id="PF20431">
    <property type="entry name" value="E_motif"/>
    <property type="match status" value="1"/>
</dbReference>
<sequence length="683" mass="77381">MAAIQAALVRSVSPSHRPTNKPEQRERHRHPHPLKKGSDPAVGFRGPARTWKLFEEIPLRNAFSYNALIQRHLSDGDPAHTVPRIFAEMLARGVRPDRHTIPRVLTASRLVRSFSYAKSIHAHAVKLGFAADDFVITSLMTMYGKFDGPEAAKRVFDKMDNKTAVSWTLLARLYTMENQYESALEVFYQMVNSGTNIDSVALVSAVTACRRLKSASHGRKVHDIARKRGLEFDLLVGNALLKMHFDFGNIEEARCIFDGMPQRDTISWTAIVSGYVQNGGYNEGFKLLRLMYAEGIKADSFAVASILPACARLSAHKHGKEIHGLIVRNAIDMNLTVQNALIDMYMKSGCIRSASAIFETMHEKDVVSWTAMIHGCSLHGQGEVGIQLFRQMEGSKIEPDEMSYTAVLHACQTARMVDKGRFYFNCIRHPTVEHFASMVSLLARAGQLTEAQLFIEKYQLEQSTQVQRALLDGCRIHNNMILGKRVTETLTELEPLNAENYVMLSNIFATSGKWNVVNRLRETIIDMGLVTRKAYSWIEVRNKVHVFGVGDVTHPKSERIYWELERFMKKVAEEEDWEPNSHFAFHDVDEERECIPHGHSEMLAVAFGLISTESKMSIRVTKNSRLTRESQETMEHGLYDNMISAFLLFVQGCQILQNEQTDLSNDDSDNKNDIFKIQAAYYL</sequence>
<accession>A0AAV7EIE0</accession>
<dbReference type="InterPro" id="IPR046848">
    <property type="entry name" value="E_motif"/>
</dbReference>
<dbReference type="GO" id="GO:0003723">
    <property type="term" value="F:RNA binding"/>
    <property type="evidence" value="ECO:0007669"/>
    <property type="project" value="InterPro"/>
</dbReference>
<organism evidence="5 6">
    <name type="scientific">Aristolochia fimbriata</name>
    <name type="common">White veined hardy Dutchman's pipe vine</name>
    <dbReference type="NCBI Taxonomy" id="158543"/>
    <lineage>
        <taxon>Eukaryota</taxon>
        <taxon>Viridiplantae</taxon>
        <taxon>Streptophyta</taxon>
        <taxon>Embryophyta</taxon>
        <taxon>Tracheophyta</taxon>
        <taxon>Spermatophyta</taxon>
        <taxon>Magnoliopsida</taxon>
        <taxon>Magnoliidae</taxon>
        <taxon>Piperales</taxon>
        <taxon>Aristolochiaceae</taxon>
        <taxon>Aristolochia</taxon>
    </lineage>
</organism>
<dbReference type="InterPro" id="IPR032867">
    <property type="entry name" value="DYW_dom"/>
</dbReference>
<dbReference type="InterPro" id="IPR046960">
    <property type="entry name" value="PPR_At4g14850-like_plant"/>
</dbReference>
<dbReference type="FunFam" id="1.25.40.10:FF:000090">
    <property type="entry name" value="Pentatricopeptide repeat-containing protein, chloroplastic"/>
    <property type="match status" value="1"/>
</dbReference>
<dbReference type="Pfam" id="PF13041">
    <property type="entry name" value="PPR_2"/>
    <property type="match status" value="1"/>
</dbReference>
<dbReference type="EMBL" id="JAINDJ010000005">
    <property type="protein sequence ID" value="KAG9447342.1"/>
    <property type="molecule type" value="Genomic_DNA"/>
</dbReference>
<gene>
    <name evidence="5" type="ORF">H6P81_013470</name>
</gene>
<keyword evidence="1" id="KW-0677">Repeat</keyword>
<evidence type="ECO:0000256" key="2">
    <source>
        <dbReference type="PROSITE-ProRule" id="PRU00708"/>
    </source>
</evidence>
<feature type="repeat" description="PPR" evidence="2">
    <location>
        <begin position="163"/>
        <end position="197"/>
    </location>
</feature>
<evidence type="ECO:0000313" key="6">
    <source>
        <dbReference type="Proteomes" id="UP000825729"/>
    </source>
</evidence>
<dbReference type="PROSITE" id="PS51375">
    <property type="entry name" value="PPR"/>
    <property type="match status" value="4"/>
</dbReference>
<dbReference type="FunFam" id="1.25.40.10:FF:000344">
    <property type="entry name" value="Pentatricopeptide repeat-containing protein"/>
    <property type="match status" value="1"/>
</dbReference>
<dbReference type="InterPro" id="IPR002885">
    <property type="entry name" value="PPR_rpt"/>
</dbReference>
<evidence type="ECO:0000313" key="5">
    <source>
        <dbReference type="EMBL" id="KAG9447342.1"/>
    </source>
</evidence>
<evidence type="ECO:0000256" key="1">
    <source>
        <dbReference type="ARBA" id="ARBA00022737"/>
    </source>
</evidence>
<feature type="repeat" description="PPR" evidence="2">
    <location>
        <begin position="264"/>
        <end position="298"/>
    </location>
</feature>
<comment type="caution">
    <text evidence="5">The sequence shown here is derived from an EMBL/GenBank/DDBJ whole genome shotgun (WGS) entry which is preliminary data.</text>
</comment>
<dbReference type="AlphaFoldDB" id="A0AAV7EIE0"/>
<dbReference type="PANTHER" id="PTHR47926:SF492">
    <property type="entry name" value="DYW DOMAIN-CONTAINING PROTEIN"/>
    <property type="match status" value="1"/>
</dbReference>
<evidence type="ECO:0000259" key="4">
    <source>
        <dbReference type="Pfam" id="PF14432"/>
    </source>
</evidence>
<feature type="domain" description="DYW" evidence="4">
    <location>
        <begin position="577"/>
        <end position="633"/>
    </location>
</feature>
<dbReference type="Pfam" id="PF14432">
    <property type="entry name" value="DYW_deaminase"/>
    <property type="match status" value="1"/>
</dbReference>